<keyword evidence="3" id="KW-1133">Transmembrane helix</keyword>
<reference evidence="5" key="1">
    <citation type="submission" date="2023-01" db="EMBL/GenBank/DDBJ databases">
        <authorList>
            <person name="Van Ghelder C."/>
            <person name="Rancurel C."/>
        </authorList>
    </citation>
    <scope>NUCLEOTIDE SEQUENCE</scope>
    <source>
        <strain evidence="5">CNCM I-4278</strain>
    </source>
</reference>
<feature type="compositionally biased region" description="Low complexity" evidence="2">
    <location>
        <begin position="845"/>
        <end position="858"/>
    </location>
</feature>
<evidence type="ECO:0000313" key="5">
    <source>
        <dbReference type="EMBL" id="CAI6277076.1"/>
    </source>
</evidence>
<dbReference type="SMART" id="SM00325">
    <property type="entry name" value="RhoGEF"/>
    <property type="match status" value="1"/>
</dbReference>
<dbReference type="EMBL" id="CAOQHR010000001">
    <property type="protein sequence ID" value="CAI6277076.1"/>
    <property type="molecule type" value="Genomic_DNA"/>
</dbReference>
<dbReference type="GO" id="GO:0005737">
    <property type="term" value="C:cytoplasm"/>
    <property type="evidence" value="ECO:0007669"/>
    <property type="project" value="TreeGrafter"/>
</dbReference>
<feature type="region of interest" description="Disordered" evidence="2">
    <location>
        <begin position="1077"/>
        <end position="1145"/>
    </location>
</feature>
<feature type="domain" description="DH" evidence="4">
    <location>
        <begin position="245"/>
        <end position="462"/>
    </location>
</feature>
<dbReference type="SUPFAM" id="SSF48065">
    <property type="entry name" value="DBL homology domain (DH-domain)"/>
    <property type="match status" value="1"/>
</dbReference>
<feature type="transmembrane region" description="Helical" evidence="3">
    <location>
        <begin position="1539"/>
        <end position="1563"/>
    </location>
</feature>
<gene>
    <name evidence="5" type="ORF">PDIGIT_LOCUS1958</name>
</gene>
<dbReference type="Proteomes" id="UP001152607">
    <property type="component" value="Unassembled WGS sequence"/>
</dbReference>
<dbReference type="InterPro" id="IPR035899">
    <property type="entry name" value="DBL_dom_sf"/>
</dbReference>
<feature type="transmembrane region" description="Helical" evidence="3">
    <location>
        <begin position="1569"/>
        <end position="1592"/>
    </location>
</feature>
<feature type="compositionally biased region" description="Low complexity" evidence="2">
    <location>
        <begin position="1317"/>
        <end position="1333"/>
    </location>
</feature>
<feature type="region of interest" description="Disordered" evidence="2">
    <location>
        <begin position="801"/>
        <end position="860"/>
    </location>
</feature>
<dbReference type="GO" id="GO:0005085">
    <property type="term" value="F:guanyl-nucleotide exchange factor activity"/>
    <property type="evidence" value="ECO:0007669"/>
    <property type="project" value="InterPro"/>
</dbReference>
<dbReference type="OrthoDB" id="4066896at2759"/>
<name>A0A9W4U5T6_9PLEO</name>
<dbReference type="PANTHER" id="PTHR22834:SF21">
    <property type="entry name" value="GUANYL NUCLEOTIDE EXCHANGE FACTOR, PUTATIVE (AFU_ORTHOLOGUE AFUA_5G11890)-RELATED"/>
    <property type="match status" value="1"/>
</dbReference>
<evidence type="ECO:0000256" key="1">
    <source>
        <dbReference type="SAM" id="Coils"/>
    </source>
</evidence>
<comment type="caution">
    <text evidence="5">The sequence shown here is derived from an EMBL/GenBank/DDBJ whole genome shotgun (WGS) entry which is preliminary data.</text>
</comment>
<organism evidence="5 6">
    <name type="scientific">Periconia digitata</name>
    <dbReference type="NCBI Taxonomy" id="1303443"/>
    <lineage>
        <taxon>Eukaryota</taxon>
        <taxon>Fungi</taxon>
        <taxon>Dikarya</taxon>
        <taxon>Ascomycota</taxon>
        <taxon>Pezizomycotina</taxon>
        <taxon>Dothideomycetes</taxon>
        <taxon>Pleosporomycetidae</taxon>
        <taxon>Pleosporales</taxon>
        <taxon>Massarineae</taxon>
        <taxon>Periconiaceae</taxon>
        <taxon>Periconia</taxon>
    </lineage>
</organism>
<dbReference type="Pfam" id="PF00621">
    <property type="entry name" value="RhoGEF"/>
    <property type="match status" value="1"/>
</dbReference>
<feature type="compositionally biased region" description="Polar residues" evidence="2">
    <location>
        <begin position="1273"/>
        <end position="1286"/>
    </location>
</feature>
<protein>
    <recommendedName>
        <fullName evidence="4">DH domain-containing protein</fullName>
    </recommendedName>
</protein>
<dbReference type="Gene3D" id="1.20.900.10">
    <property type="entry name" value="Dbl homology (DH) domain"/>
    <property type="match status" value="1"/>
</dbReference>
<dbReference type="InterPro" id="IPR057454">
    <property type="entry name" value="Bud3_C"/>
</dbReference>
<evidence type="ECO:0000313" key="6">
    <source>
        <dbReference type="Proteomes" id="UP001152607"/>
    </source>
</evidence>
<evidence type="ECO:0000256" key="2">
    <source>
        <dbReference type="SAM" id="MobiDB-lite"/>
    </source>
</evidence>
<feature type="coiled-coil region" evidence="1">
    <location>
        <begin position="1391"/>
        <end position="1520"/>
    </location>
</feature>
<dbReference type="InterPro" id="IPR000219">
    <property type="entry name" value="DH_dom"/>
</dbReference>
<dbReference type="GO" id="GO:0031991">
    <property type="term" value="P:regulation of actomyosin contractile ring contraction"/>
    <property type="evidence" value="ECO:0007669"/>
    <property type="project" value="TreeGrafter"/>
</dbReference>
<keyword evidence="1" id="KW-0175">Coiled coil</keyword>
<keyword evidence="3" id="KW-0812">Transmembrane</keyword>
<keyword evidence="6" id="KW-1185">Reference proteome</keyword>
<dbReference type="PROSITE" id="PS50010">
    <property type="entry name" value="DH_2"/>
    <property type="match status" value="1"/>
</dbReference>
<feature type="compositionally biased region" description="Polar residues" evidence="2">
    <location>
        <begin position="1212"/>
        <end position="1223"/>
    </location>
</feature>
<evidence type="ECO:0000256" key="3">
    <source>
        <dbReference type="SAM" id="Phobius"/>
    </source>
</evidence>
<proteinExistence type="predicted"/>
<dbReference type="PANTHER" id="PTHR22834">
    <property type="entry name" value="NUCLEAR FUSION PROTEIN FUS2"/>
    <property type="match status" value="1"/>
</dbReference>
<evidence type="ECO:0000259" key="4">
    <source>
        <dbReference type="PROSITE" id="PS50010"/>
    </source>
</evidence>
<dbReference type="Pfam" id="PF25351">
    <property type="entry name" value="PH_BUD3_C"/>
    <property type="match status" value="1"/>
</dbReference>
<sequence>MVVINPAPAALSASDLSLFYATDELLSNCPVLIFYGPTSTSASTTHSRIQAHVFTPAGFHNFSRLIISPTAPFYAAVTCLPREEQGDEICRGLAFSLYKYFADLPAEVKAAWETQCSSLGRLPSAPKLFTESHAAIIAARMVRVTNVADIITDVRHALGEQTLSWLDLDLVLPQGSIQHLDSTRESAQFDDPEEDILNQRYGSYAPLVKLFGESAFLPTSKLRRAPSKPTALNRSQAFSRQQKESLRREMCELLDTEENYVSKVHDLVNNVAIDFREKAKHKSSSSQSPSEQALKGLFPPSLDKILEINSAFLESIRTILEETENDAIQDIEQTSDDIFVAPLRGQKDPPDVTGAVAVAKALIEWFPQFGDCYTDYMAAHAGFSQILKGFTKDTNSSFSKRVYETGEQRLMSMLIEPVQRLPRYNLYIDNIVKQLPVRHPALKPFLKARDIISEICSREGPSVHQMKVFDRLRKLVFSWPPNFTPQGRLITAVDYAELLAPYHSHSSASSMTSGIFLVFSDAIVMLHKTNACNATARSVLADLDNPKFSEAFSGSAELIFHQQININDAFLSEHSEGSILQLLSPTPTTAVPSSRPRSRDRRTIGVRMFHLQGSYEGKASRLVEEVTKAKVEGRYTESERESYKWEVRTTSGDLNLFTAITEEAAEQAAEGRKEPAKVQVVMESIAQTVRVGEKGVELSISISLLEQGLFLVDIKGLNGYATRDKLTSVEFLPVLTKRLGNFFQARNTIKNPSLAEAYLSRNQQILKSLRLQLESNGEDQEGKSRPQSPVKMLSSFFSASVGKEGSRRLQRNPPSALGDIPKMTPPSQSTPARTHSRDGEHSRPTSSNKTTGSNTSASQMDPLAKLEDTMITFMLALHARKGNIVGRSVRARSTADELAVNEVYNSLLENPSNLDAAAQSSVDVLFAAFEKFLNIAWKEKMGPVLSHATLVSLQMKSDSMYPGEFEEFFRVTFDTLAPQHQRSLRAIIKLLAELLDGMGNDGDRGILTAAFAEILVPAGNPTDFISLIDRFIQDIEVLFPMEPSGFNTPNYGSMDSKSRHIATGSLTSNTSLRKRFGLGNLSRENSKSESESKVGSLWRSLSKNSHGVDSPGPTTPKAGPASLGRSNSTDAAMHLSPKRPSSRDRPTVLGAFAFESNQSPGAPLSAQGSGRGYLGGLTTIGEVSAAGPPRKKRRSSLSDLKTLHDADHAPTWSPQTPRQNENSASKERQASISPRTPRPLPSPTKQSSIPTPARLGSPMRRENSPALIRHKTTGSQDQVTIKSYSPTKKRSESVTAIPTLKSMAGLSERPTSGNTVKIPTTPRSPTKPSSSTSPHKKLKMQSPQKLRERLQYQQRDIETATHTLQSELGAIGQELHTRPRLTTQVSAPSPLSENTSSVKSLEARFASLEKNLKSTLDTLSTRTAAISHDVSSTLQISEARAKNLDKLYRESNAENEALYAKFNDELEKVEKSVRKGKGGEEVNRRLKAAEEESARLRKENARLKREVAGLRAQVREFKTTCLARLLTQRRQSFLWHFRWLLGYTLRACCTCIVMAFLVVQWVMIRSIDITLGVMVAGLSALRAPLFLFSFVLRLSILFRFRASDLVGGHS</sequence>
<feature type="region of interest" description="Disordered" evidence="2">
    <location>
        <begin position="1180"/>
        <end position="1346"/>
    </location>
</feature>
<dbReference type="GO" id="GO:0032955">
    <property type="term" value="P:regulation of division septum assembly"/>
    <property type="evidence" value="ECO:0007669"/>
    <property type="project" value="TreeGrafter"/>
</dbReference>
<keyword evidence="3" id="KW-0472">Membrane</keyword>
<accession>A0A9W4U5T6</accession>
<dbReference type="InterPro" id="IPR051492">
    <property type="entry name" value="Dynamin-Rho_GEF"/>
</dbReference>